<dbReference type="OrthoDB" id="9758038at2"/>
<dbReference type="Gene3D" id="1.10.3090.10">
    <property type="entry name" value="cca-adding enzyme, domain 2"/>
    <property type="match status" value="1"/>
</dbReference>
<reference evidence="8" key="1">
    <citation type="submission" date="2016-02" db="EMBL/GenBank/DDBJ databases">
        <authorList>
            <person name="Kaur G."/>
            <person name="Nair G.R."/>
            <person name="Mayilraj S."/>
        </authorList>
    </citation>
    <scope>NUCLEOTIDE SEQUENCE [LARGE SCALE GENOMIC DNA]</scope>
    <source>
        <strain evidence="8">GA-15</strain>
    </source>
</reference>
<evidence type="ECO:0000256" key="2">
    <source>
        <dbReference type="ARBA" id="ARBA00022695"/>
    </source>
</evidence>
<comment type="caution">
    <text evidence="7">The sequence shown here is derived from an EMBL/GenBank/DDBJ whole genome shotgun (WGS) entry which is preliminary data.</text>
</comment>
<dbReference type="CDD" id="cd00077">
    <property type="entry name" value="HDc"/>
    <property type="match status" value="1"/>
</dbReference>
<dbReference type="PROSITE" id="PS51831">
    <property type="entry name" value="HD"/>
    <property type="match status" value="1"/>
</dbReference>
<dbReference type="GO" id="GO:0016787">
    <property type="term" value="F:hydrolase activity"/>
    <property type="evidence" value="ECO:0007669"/>
    <property type="project" value="UniProtKB-KW"/>
</dbReference>
<dbReference type="InterPro" id="IPR003607">
    <property type="entry name" value="HD/PDEase_dom"/>
</dbReference>
<keyword evidence="8" id="KW-1185">Reference proteome</keyword>
<name>A0A177I8M9_9CORY</name>
<keyword evidence="3" id="KW-0378">Hydrolase</keyword>
<organism evidence="7 8">
    <name type="scientific">Corynebacterium stationis</name>
    <dbReference type="NCBI Taxonomy" id="1705"/>
    <lineage>
        <taxon>Bacteria</taxon>
        <taxon>Bacillati</taxon>
        <taxon>Actinomycetota</taxon>
        <taxon>Actinomycetes</taxon>
        <taxon>Mycobacteriales</taxon>
        <taxon>Corynebacteriaceae</taxon>
        <taxon>Corynebacterium</taxon>
    </lineage>
</organism>
<evidence type="ECO:0000256" key="5">
    <source>
        <dbReference type="ARBA" id="ARBA00023268"/>
    </source>
</evidence>
<dbReference type="NCBIfam" id="NF001265">
    <property type="entry name" value="PRK00227.1"/>
    <property type="match status" value="1"/>
</dbReference>
<dbReference type="Proteomes" id="UP000076947">
    <property type="component" value="Unassembled WGS sequence"/>
</dbReference>
<dbReference type="PANTHER" id="PTHR47320:SF1">
    <property type="entry name" value="BIFUNCTIONAL URIDYLYLTRANSFERASE_URIDYLYL-REMOVING ENZYME"/>
    <property type="match status" value="1"/>
</dbReference>
<evidence type="ECO:0000256" key="4">
    <source>
        <dbReference type="ARBA" id="ARBA00022842"/>
    </source>
</evidence>
<keyword evidence="1 7" id="KW-0808">Transferase</keyword>
<keyword evidence="5" id="KW-0511">Multifunctional enzyme</keyword>
<gene>
    <name evidence="7" type="primary">glnD</name>
    <name evidence="7" type="ORF">AYJ05_07390</name>
</gene>
<dbReference type="EMBL" id="LSTQ01000026">
    <property type="protein sequence ID" value="OAH25168.1"/>
    <property type="molecule type" value="Genomic_DNA"/>
</dbReference>
<feature type="domain" description="HD" evidence="6">
    <location>
        <begin position="377"/>
        <end position="478"/>
    </location>
</feature>
<dbReference type="SMART" id="SM00471">
    <property type="entry name" value="HDc"/>
    <property type="match status" value="1"/>
</dbReference>
<accession>A0A177I8M9</accession>
<evidence type="ECO:0000256" key="3">
    <source>
        <dbReference type="ARBA" id="ARBA00022801"/>
    </source>
</evidence>
<dbReference type="InterPro" id="IPR010043">
    <property type="entry name" value="UTase/UR"/>
</dbReference>
<proteinExistence type="predicted"/>
<dbReference type="InterPro" id="IPR043519">
    <property type="entry name" value="NT_sf"/>
</dbReference>
<evidence type="ECO:0000259" key="6">
    <source>
        <dbReference type="PROSITE" id="PS51831"/>
    </source>
</evidence>
<evidence type="ECO:0000313" key="8">
    <source>
        <dbReference type="Proteomes" id="UP000076947"/>
    </source>
</evidence>
<evidence type="ECO:0000256" key="1">
    <source>
        <dbReference type="ARBA" id="ARBA00022679"/>
    </source>
</evidence>
<dbReference type="STRING" id="1705.CA21670_04515"/>
<protein>
    <submittedName>
        <fullName evidence="7">Protein-PII uridylyltransferase</fullName>
    </submittedName>
</protein>
<dbReference type="GO" id="GO:0008773">
    <property type="term" value="F:[protein-PII] uridylyltransferase activity"/>
    <property type="evidence" value="ECO:0007669"/>
    <property type="project" value="InterPro"/>
</dbReference>
<sequence length="697" mass="77467">MLEPHKIRAEAYSSARALIDNLVIPPNAALAATGSLARQEMTSYSDLDMVLIHAPGQQLEEEEVAALWYPIWDAKYHLDYAVRTPDECAAVAETDVAAALSQLDLTFLAGDKQLVDESRAKLYATWRVSLQKNFDRFIDSSIDRWRRAGPIASMTRPEIKNGRGGLRDLQLLRALALGNLCDVPELGAERDLLLDVRVLLHEHSRRHRDVLEPEFAAEIAEDLGFKDRYELSAALAKTSTTISNAVERGLSTARGLVSRRSVHRVRKPLDVDVVDEGGYITLARNANLNDPGLILRVAAATARTGNPVKNGVWQRLRDVPDLPARWPRTSADDFFTVLTSPQVIIEMDKFGLWERYVPEWNRIRGVLPRERNHSHTIDFHSVETVERCAQVRTTVGRPDLLLLGALFHDIGKGYGRPHEQVGAEMVTRMAQKLGLNLPDRMRVQTLVAEHTTLSKLAARMDPESDEARNAVLDAVHYDPLTLAMLTVLTEADSKATGPGVWNHRKAAAVHELSLRGLRMLDTFVPARPRVYAPADIGLHTNWEDKQLTISWRGSYQREVVRPLAVVAALGWVVTQAAMVREEDGSYAAEFTVRALHERLERAADEARFVQAYKSGVYSTLPEIEKHPSTANWQVGGVFEVRTVDQRAVLGHVIGKLPDVKWLTMTSPGATMVVQAAMSETISRAAVVRNVTEALSGG</sequence>
<keyword evidence="4" id="KW-0460">Magnesium</keyword>
<dbReference type="SUPFAM" id="SSF109604">
    <property type="entry name" value="HD-domain/PDEase-like"/>
    <property type="match status" value="1"/>
</dbReference>
<dbReference type="SUPFAM" id="SSF81301">
    <property type="entry name" value="Nucleotidyltransferase"/>
    <property type="match status" value="1"/>
</dbReference>
<dbReference type="AlphaFoldDB" id="A0A177I8M9"/>
<evidence type="ECO:0000313" key="7">
    <source>
        <dbReference type="EMBL" id="OAH25168.1"/>
    </source>
</evidence>
<keyword evidence="2 7" id="KW-0548">Nucleotidyltransferase</keyword>
<dbReference type="Pfam" id="PF01966">
    <property type="entry name" value="HD"/>
    <property type="match status" value="1"/>
</dbReference>
<dbReference type="InterPro" id="IPR006674">
    <property type="entry name" value="HD_domain"/>
</dbReference>
<dbReference type="PANTHER" id="PTHR47320">
    <property type="entry name" value="BIFUNCTIONAL URIDYLYLTRANSFERASE/URIDYLYL-REMOVING ENZYME"/>
    <property type="match status" value="1"/>
</dbReference>